<keyword evidence="1" id="KW-1133">Transmembrane helix</keyword>
<protein>
    <submittedName>
        <fullName evidence="2">DUF2798 domain-containing protein</fullName>
    </submittedName>
</protein>
<sequence>MKHRIIFAVLMSSMLSFFMSAWVTYINMGLHREFVAHWLSAWILAWPAAGVIAFIGGPGVHRLSERLARAHSKANS</sequence>
<accession>A0A9X2I064</accession>
<reference evidence="2" key="2">
    <citation type="submission" date="2023-01" db="EMBL/GenBank/DDBJ databases">
        <title>Gilvimarinus xylanilyticus HB14 isolated from Caulerpa lentillifera aquaculture base in Hainan, China.</title>
        <authorList>
            <person name="Zhang Y.-J."/>
        </authorList>
    </citation>
    <scope>NUCLEOTIDE SEQUENCE</scope>
    <source>
        <strain evidence="2">HB14</strain>
    </source>
</reference>
<dbReference type="AlphaFoldDB" id="A0A9X2I064"/>
<dbReference type="EMBL" id="JAMFTH010000001">
    <property type="protein sequence ID" value="MCP8897786.1"/>
    <property type="molecule type" value="Genomic_DNA"/>
</dbReference>
<feature type="transmembrane region" description="Helical" evidence="1">
    <location>
        <begin position="38"/>
        <end position="60"/>
    </location>
</feature>
<evidence type="ECO:0000256" key="1">
    <source>
        <dbReference type="SAM" id="Phobius"/>
    </source>
</evidence>
<keyword evidence="1" id="KW-0812">Transmembrane</keyword>
<organism evidence="2 3">
    <name type="scientific">Gilvimarinus xylanilyticus</name>
    <dbReference type="NCBI Taxonomy" id="2944139"/>
    <lineage>
        <taxon>Bacteria</taxon>
        <taxon>Pseudomonadati</taxon>
        <taxon>Pseudomonadota</taxon>
        <taxon>Gammaproteobacteria</taxon>
        <taxon>Cellvibrionales</taxon>
        <taxon>Cellvibrionaceae</taxon>
        <taxon>Gilvimarinus</taxon>
    </lineage>
</organism>
<dbReference type="RefSeq" id="WP_253966086.1">
    <property type="nucleotide sequence ID" value="NZ_JAMFTH010000001.1"/>
</dbReference>
<dbReference type="Pfam" id="PF11391">
    <property type="entry name" value="DUF2798"/>
    <property type="match status" value="1"/>
</dbReference>
<keyword evidence="1" id="KW-0472">Membrane</keyword>
<proteinExistence type="predicted"/>
<dbReference type="InterPro" id="IPR021529">
    <property type="entry name" value="DUF2798"/>
</dbReference>
<evidence type="ECO:0000313" key="3">
    <source>
        <dbReference type="Proteomes" id="UP001139319"/>
    </source>
</evidence>
<feature type="transmembrane region" description="Helical" evidence="1">
    <location>
        <begin position="5"/>
        <end position="26"/>
    </location>
</feature>
<reference evidence="2" key="1">
    <citation type="submission" date="2022-05" db="EMBL/GenBank/DDBJ databases">
        <authorList>
            <person name="Sun H.-N."/>
        </authorList>
    </citation>
    <scope>NUCLEOTIDE SEQUENCE</scope>
    <source>
        <strain evidence="2">HB14</strain>
    </source>
</reference>
<keyword evidence="3" id="KW-1185">Reference proteome</keyword>
<evidence type="ECO:0000313" key="2">
    <source>
        <dbReference type="EMBL" id="MCP8897786.1"/>
    </source>
</evidence>
<name>A0A9X2I064_9GAMM</name>
<dbReference type="Proteomes" id="UP001139319">
    <property type="component" value="Unassembled WGS sequence"/>
</dbReference>
<comment type="caution">
    <text evidence="2">The sequence shown here is derived from an EMBL/GenBank/DDBJ whole genome shotgun (WGS) entry which is preliminary data.</text>
</comment>
<gene>
    <name evidence="2" type="ORF">M6D89_00580</name>
</gene>